<dbReference type="Gene3D" id="1.10.10.10">
    <property type="entry name" value="Winged helix-like DNA-binding domain superfamily/Winged helix DNA-binding domain"/>
    <property type="match status" value="1"/>
</dbReference>
<keyword evidence="7" id="KW-0539">Nucleus</keyword>
<evidence type="ECO:0000256" key="3">
    <source>
        <dbReference type="ARBA" id="ARBA00010417"/>
    </source>
</evidence>
<comment type="subcellular location">
    <subcellularLocation>
        <location evidence="2">Cytoplasm</location>
    </subcellularLocation>
    <subcellularLocation>
        <location evidence="1">Nucleus</location>
    </subcellularLocation>
</comment>
<feature type="domain" description="PCI" evidence="8">
    <location>
        <begin position="481"/>
        <end position="651"/>
    </location>
</feature>
<evidence type="ECO:0000256" key="4">
    <source>
        <dbReference type="ARBA" id="ARBA00014881"/>
    </source>
</evidence>
<reference evidence="9" key="1">
    <citation type="journal article" date="2016" name="BMC Genomics">
        <title>Genome sequence and comparative analysis of clavicipitaceous insect-pathogenic fungus Aschersonia badia with Metarhizium spp.</title>
        <authorList>
            <person name="Agrawal Y."/>
            <person name="Narwani T."/>
            <person name="Subramanian S."/>
        </authorList>
    </citation>
    <scope>NUCLEOTIDE SEQUENCE</scope>
    <source>
        <strain evidence="9">MTCC 10142</strain>
    </source>
</reference>
<evidence type="ECO:0000259" key="8">
    <source>
        <dbReference type="PROSITE" id="PS50250"/>
    </source>
</evidence>
<feature type="non-terminal residue" evidence="9">
    <location>
        <position position="703"/>
    </location>
</feature>
<organism evidence="9">
    <name type="scientific">Hypocrella siamensis</name>
    <dbReference type="NCBI Taxonomy" id="696354"/>
    <lineage>
        <taxon>Eukaryota</taxon>
        <taxon>Fungi</taxon>
        <taxon>Dikarya</taxon>
        <taxon>Ascomycota</taxon>
        <taxon>Pezizomycotina</taxon>
        <taxon>Sordariomycetes</taxon>
        <taxon>Hypocreomycetidae</taxon>
        <taxon>Hypocreales</taxon>
        <taxon>Clavicipitaceae</taxon>
        <taxon>Hypocrella</taxon>
    </lineage>
</organism>
<dbReference type="InterPro" id="IPR000717">
    <property type="entry name" value="PCI_dom"/>
</dbReference>
<protein>
    <recommendedName>
        <fullName evidence="4">COP9 signalosome complex subunit 4</fullName>
    </recommendedName>
</protein>
<dbReference type="GO" id="GO:0008180">
    <property type="term" value="C:COP9 signalosome"/>
    <property type="evidence" value="ECO:0007669"/>
    <property type="project" value="UniProtKB-KW"/>
</dbReference>
<dbReference type="PANTHER" id="PTHR10855:SF2">
    <property type="entry name" value="COP9 SIGNALOSOME COMPLEX SUBUNIT 4"/>
    <property type="match status" value="1"/>
</dbReference>
<accession>A0A173G8T8</accession>
<proteinExistence type="inferred from homology"/>
<dbReference type="PROSITE" id="PS50250">
    <property type="entry name" value="PCI"/>
    <property type="match status" value="1"/>
</dbReference>
<dbReference type="InterPro" id="IPR036388">
    <property type="entry name" value="WH-like_DNA-bd_sf"/>
</dbReference>
<dbReference type="GO" id="GO:0005829">
    <property type="term" value="C:cytosol"/>
    <property type="evidence" value="ECO:0007669"/>
    <property type="project" value="TreeGrafter"/>
</dbReference>
<dbReference type="SUPFAM" id="SSF46785">
    <property type="entry name" value="Winged helix' DNA-binding domain"/>
    <property type="match status" value="1"/>
</dbReference>
<dbReference type="InterPro" id="IPR040134">
    <property type="entry name" value="PSMD12/CSN4"/>
</dbReference>
<sequence length="703" mass="77829">MASTALESLKVNPSRVCRASTLLQSLMLTMYPFFFLGSKAAVDQIVLDPRYHDILSLLKTARNGAVYGTKVRFPHALVFRQKVSLVFRATRKHAMNLARFATIYKVTTLALKYYGPHQGKEGPYDSFIGGLLGGYIVFGQRSRRNGKISSVSQQIVIYIFARVALALARIAVKPGHGLPVVSTEPRSAQISHYAWPAFASLSWAMVMFLFKTHPEDLQSSLRSSMTYIYKDCDEWDSLRNLLWHNRSPGAPPHNPPPTSNLNSRALCGMSVVVQDMAPSPRVVEALQQAEAASGEEKDAIYEAILVDIKNSSSSLSSPANFDAAIVNLNAVADSFFGQTLGVVSTRSVLNTFVTTLQALSNDDVWIQVGTRTLSTLSSQPSSFLESAAMLCELVATAHENKSDFEDAARVLSEIPLDSSQRKVTGEEKARVWIRIVRNYLEVDDSTAAEFYMNKLKNIMHTVADQDLTLHFRLSQARIQDAKRDFLSASQRYHEISFSPAISEEERLHTLSMAVKCAIMTPAGPMRSRMLGRLYHKDERTAQLDEFGILEKMFLDRLLSQAEVDKFAEGLQPHQLATTSDGSTVLAKAVVEHNLLGVSRLYANIRFRDLGSLLGLDADRAEETTARMIEQGRLLGRMDQLDGMVWFEGGEASGKKGSGRAEAAVGKEMRRWDANVESLAEDVESVTNALQKDFPDFVAVNLAV</sequence>
<dbReference type="InterPro" id="IPR054559">
    <property type="entry name" value="PSMD12-CSN4-like_N"/>
</dbReference>
<keyword evidence="5" id="KW-0963">Cytoplasm</keyword>
<dbReference type="EMBL" id="KU202253">
    <property type="protein sequence ID" value="ANH22596.1"/>
    <property type="molecule type" value="Genomic_DNA"/>
</dbReference>
<evidence type="ECO:0000256" key="1">
    <source>
        <dbReference type="ARBA" id="ARBA00004123"/>
    </source>
</evidence>
<evidence type="ECO:0000256" key="2">
    <source>
        <dbReference type="ARBA" id="ARBA00004496"/>
    </source>
</evidence>
<dbReference type="Pfam" id="PF02466">
    <property type="entry name" value="Tim17"/>
    <property type="match status" value="1"/>
</dbReference>
<dbReference type="PANTHER" id="PTHR10855">
    <property type="entry name" value="26S PROTEASOME NON-ATPASE REGULATORY SUBUNIT 12/COP9 SIGNALOSOME COMPLEX SUBUNIT 4"/>
    <property type="match status" value="1"/>
</dbReference>
<comment type="similarity">
    <text evidence="3">Belongs to the CSN4 family.</text>
</comment>
<keyword evidence="6" id="KW-0736">Signalosome</keyword>
<dbReference type="Pfam" id="PF22241">
    <property type="entry name" value="PSMD12-CSN4_N"/>
    <property type="match status" value="1"/>
</dbReference>
<dbReference type="InterPro" id="IPR036390">
    <property type="entry name" value="WH_DNA-bd_sf"/>
</dbReference>
<dbReference type="Pfam" id="PF01399">
    <property type="entry name" value="PCI"/>
    <property type="match status" value="1"/>
</dbReference>
<dbReference type="SMART" id="SM00088">
    <property type="entry name" value="PINT"/>
    <property type="match status" value="1"/>
</dbReference>
<evidence type="ECO:0000256" key="6">
    <source>
        <dbReference type="ARBA" id="ARBA00022790"/>
    </source>
</evidence>
<dbReference type="AlphaFoldDB" id="A0A173G8T8"/>
<evidence type="ECO:0000256" key="5">
    <source>
        <dbReference type="ARBA" id="ARBA00022490"/>
    </source>
</evidence>
<evidence type="ECO:0000256" key="7">
    <source>
        <dbReference type="ARBA" id="ARBA00023242"/>
    </source>
</evidence>
<name>A0A173G8T8_9HYPO</name>
<evidence type="ECO:0000313" key="9">
    <source>
        <dbReference type="EMBL" id="ANH22596.1"/>
    </source>
</evidence>